<name>A0A8J4XX95_CHIOP</name>
<proteinExistence type="predicted"/>
<organism evidence="2 3">
    <name type="scientific">Chionoecetes opilio</name>
    <name type="common">Atlantic snow crab</name>
    <name type="synonym">Cancer opilio</name>
    <dbReference type="NCBI Taxonomy" id="41210"/>
    <lineage>
        <taxon>Eukaryota</taxon>
        <taxon>Metazoa</taxon>
        <taxon>Ecdysozoa</taxon>
        <taxon>Arthropoda</taxon>
        <taxon>Crustacea</taxon>
        <taxon>Multicrustacea</taxon>
        <taxon>Malacostraca</taxon>
        <taxon>Eumalacostraca</taxon>
        <taxon>Eucarida</taxon>
        <taxon>Decapoda</taxon>
        <taxon>Pleocyemata</taxon>
        <taxon>Brachyura</taxon>
        <taxon>Eubrachyura</taxon>
        <taxon>Majoidea</taxon>
        <taxon>Majidae</taxon>
        <taxon>Chionoecetes</taxon>
    </lineage>
</organism>
<protein>
    <submittedName>
        <fullName evidence="2">Uncharacterized protein</fullName>
    </submittedName>
</protein>
<feature type="region of interest" description="Disordered" evidence="1">
    <location>
        <begin position="221"/>
        <end position="246"/>
    </location>
</feature>
<dbReference type="AlphaFoldDB" id="A0A8J4XX95"/>
<reference evidence="2" key="1">
    <citation type="submission" date="2020-07" db="EMBL/GenBank/DDBJ databases">
        <title>The High-quality genome of the commercially important snow crab, Chionoecetes opilio.</title>
        <authorList>
            <person name="Jeong J.-H."/>
            <person name="Ryu S."/>
        </authorList>
    </citation>
    <scope>NUCLEOTIDE SEQUENCE</scope>
    <source>
        <strain evidence="2">MADBK_172401_WGS</strain>
        <tissue evidence="2">Digestive gland</tissue>
    </source>
</reference>
<dbReference type="EMBL" id="JACEEZ010019636">
    <property type="protein sequence ID" value="KAG0715528.1"/>
    <property type="molecule type" value="Genomic_DNA"/>
</dbReference>
<gene>
    <name evidence="2" type="ORF">GWK47_011777</name>
</gene>
<keyword evidence="3" id="KW-1185">Reference proteome</keyword>
<evidence type="ECO:0000313" key="3">
    <source>
        <dbReference type="Proteomes" id="UP000770661"/>
    </source>
</evidence>
<comment type="caution">
    <text evidence="2">The sequence shown here is derived from an EMBL/GenBank/DDBJ whole genome shotgun (WGS) entry which is preliminary data.</text>
</comment>
<dbReference type="Proteomes" id="UP000770661">
    <property type="component" value="Unassembled WGS sequence"/>
</dbReference>
<accession>A0A8J4XX95</accession>
<sequence>MESTVLCFGGAFGGCRKTHPGWHPPPALCLVEYHKRPPKSLGGFFQESGDPPAERGWWVWGGSRGGVHIPPVAGPMLGGLSSRGAGLHTNPGEGGVLKKGPYLGFVEKELPSPSRKWLPFAGQRPLRGLFCNLFDVAVKPYWVHLYSQNLDAFGGRGTPPNRASLPRWPGSGGPRNHLAWLLRSKLLIALISSTPTSCRGWEQEKYSPHVSRDCWAAAEEDRPERFSTGRPQHGPRGTDASTGRDQTCPLTTTWGFSSLRVVPQGSGGGHVDPFCWDFLGKGPPCHTLKRAPAFKATTQCPAVIQGVRSSG</sequence>
<evidence type="ECO:0000256" key="1">
    <source>
        <dbReference type="SAM" id="MobiDB-lite"/>
    </source>
</evidence>
<evidence type="ECO:0000313" key="2">
    <source>
        <dbReference type="EMBL" id="KAG0715528.1"/>
    </source>
</evidence>